<dbReference type="Proteomes" id="UP000541444">
    <property type="component" value="Unassembled WGS sequence"/>
</dbReference>
<dbReference type="EMBL" id="JACGCM010000811">
    <property type="protein sequence ID" value="KAF6166110.1"/>
    <property type="molecule type" value="Genomic_DNA"/>
</dbReference>
<accession>A0A7J7NGH5</accession>
<feature type="region of interest" description="Disordered" evidence="1">
    <location>
        <begin position="1"/>
        <end position="43"/>
    </location>
</feature>
<proteinExistence type="predicted"/>
<organism evidence="2 3">
    <name type="scientific">Kingdonia uniflora</name>
    <dbReference type="NCBI Taxonomy" id="39325"/>
    <lineage>
        <taxon>Eukaryota</taxon>
        <taxon>Viridiplantae</taxon>
        <taxon>Streptophyta</taxon>
        <taxon>Embryophyta</taxon>
        <taxon>Tracheophyta</taxon>
        <taxon>Spermatophyta</taxon>
        <taxon>Magnoliopsida</taxon>
        <taxon>Ranunculales</taxon>
        <taxon>Circaeasteraceae</taxon>
        <taxon>Kingdonia</taxon>
    </lineage>
</organism>
<sequence length="275" mass="31036">MAVKTSSDKSLVVRSEGDGELNIDNEGNDNVNEVDEGDINGNDEPMQLGHDFLGQMDVVCMHCSALHWKDEKLSNSSIINPLFGQCCLQEQGFLAERTILSVRNDDVISINDEALSLFSEESIVYLAVDKIEEDEFADRTYNDRYPTIVHDTVAVGSDTVVIGYGTVVVERCTPLFCLEVRHHNLLLLLLLLLPPLVIHSMKTTPNTRHQRRMAERDRRIGRKTMKLKVKFFGDKGLDWDMPDLVELEPEDPINGQPYAYSLTVAISRKIIKDCD</sequence>
<evidence type="ECO:0000313" key="2">
    <source>
        <dbReference type="EMBL" id="KAF6166110.1"/>
    </source>
</evidence>
<comment type="caution">
    <text evidence="2">The sequence shown here is derived from an EMBL/GenBank/DDBJ whole genome shotgun (WGS) entry which is preliminary data.</text>
</comment>
<dbReference type="AlphaFoldDB" id="A0A7J7NGH5"/>
<feature type="compositionally biased region" description="Acidic residues" evidence="1">
    <location>
        <begin position="18"/>
        <end position="38"/>
    </location>
</feature>
<dbReference type="OrthoDB" id="1937254at2759"/>
<evidence type="ECO:0000313" key="3">
    <source>
        <dbReference type="Proteomes" id="UP000541444"/>
    </source>
</evidence>
<reference evidence="2 3" key="1">
    <citation type="journal article" date="2020" name="IScience">
        <title>Genome Sequencing of the Endangered Kingdonia uniflora (Circaeasteraceae, Ranunculales) Reveals Potential Mechanisms of Evolutionary Specialization.</title>
        <authorList>
            <person name="Sun Y."/>
            <person name="Deng T."/>
            <person name="Zhang A."/>
            <person name="Moore M.J."/>
            <person name="Landis J.B."/>
            <person name="Lin N."/>
            <person name="Zhang H."/>
            <person name="Zhang X."/>
            <person name="Huang J."/>
            <person name="Zhang X."/>
            <person name="Sun H."/>
            <person name="Wang H."/>
        </authorList>
    </citation>
    <scope>NUCLEOTIDE SEQUENCE [LARGE SCALE GENOMIC DNA]</scope>
    <source>
        <strain evidence="2">TB1705</strain>
        <tissue evidence="2">Leaf</tissue>
    </source>
</reference>
<name>A0A7J7NGH5_9MAGN</name>
<evidence type="ECO:0000256" key="1">
    <source>
        <dbReference type="SAM" id="MobiDB-lite"/>
    </source>
</evidence>
<keyword evidence="3" id="KW-1185">Reference proteome</keyword>
<gene>
    <name evidence="2" type="ORF">GIB67_023820</name>
</gene>
<protein>
    <submittedName>
        <fullName evidence="2">Uncharacterized protein</fullName>
    </submittedName>
</protein>